<protein>
    <submittedName>
        <fullName evidence="1">Uncharacterized protein</fullName>
    </submittedName>
</protein>
<gene>
    <name evidence="1" type="ORF">SAMN05216178_3083</name>
</gene>
<name>A0A1H4NZQ9_9PSED</name>
<proteinExistence type="predicted"/>
<organism evidence="1 2">
    <name type="scientific">Pseudomonas saponiphila</name>
    <dbReference type="NCBI Taxonomy" id="556534"/>
    <lineage>
        <taxon>Bacteria</taxon>
        <taxon>Pseudomonadati</taxon>
        <taxon>Pseudomonadota</taxon>
        <taxon>Gammaproteobacteria</taxon>
        <taxon>Pseudomonadales</taxon>
        <taxon>Pseudomonadaceae</taxon>
        <taxon>Pseudomonas</taxon>
    </lineage>
</organism>
<dbReference type="AlphaFoldDB" id="A0A1H4NZQ9"/>
<evidence type="ECO:0000313" key="2">
    <source>
        <dbReference type="Proteomes" id="UP000198982"/>
    </source>
</evidence>
<keyword evidence="2" id="KW-1185">Reference proteome</keyword>
<dbReference type="RefSeq" id="WP_244168881.1">
    <property type="nucleotide sequence ID" value="NZ_FNTJ01000001.1"/>
</dbReference>
<evidence type="ECO:0000313" key="1">
    <source>
        <dbReference type="EMBL" id="SEC00594.1"/>
    </source>
</evidence>
<accession>A0A1H4NZQ9</accession>
<dbReference type="Proteomes" id="UP000198982">
    <property type="component" value="Unassembled WGS sequence"/>
</dbReference>
<sequence>MNGHANPSFDEAMPLGASDAQFINDLHELLERHGNLDRFGLCLLHDHFAVAEDEILLECNDHEARTLHLDVVKRGALPESKFTSWRIGGPRAEALTACAMDKCKVEALTACAMDKCKVEALTACAMDKCKVEALTACAMDKCKVEALTACAMDKCKVEALTACAMDKCKVEALTACAMDKCKVEALTACAMDKCK</sequence>
<dbReference type="EMBL" id="FNTJ01000001">
    <property type="protein sequence ID" value="SEC00594.1"/>
    <property type="molecule type" value="Genomic_DNA"/>
</dbReference>
<reference evidence="2" key="1">
    <citation type="submission" date="2016-10" db="EMBL/GenBank/DDBJ databases">
        <authorList>
            <person name="Varghese N."/>
            <person name="Submissions S."/>
        </authorList>
    </citation>
    <scope>NUCLEOTIDE SEQUENCE [LARGE SCALE GENOMIC DNA]</scope>
    <source>
        <strain evidence="2">DSM 9751</strain>
    </source>
</reference>